<dbReference type="WBParaSite" id="TASK_0000303401-mRNA-1">
    <property type="protein sequence ID" value="TASK_0000303401-mRNA-1"/>
    <property type="gene ID" value="TASK_0000303401"/>
</dbReference>
<evidence type="ECO:0000313" key="4">
    <source>
        <dbReference type="WBParaSite" id="TASK_0000303401-mRNA-1"/>
    </source>
</evidence>
<feature type="compositionally biased region" description="Polar residues" evidence="1">
    <location>
        <begin position="70"/>
        <end position="82"/>
    </location>
</feature>
<evidence type="ECO:0000256" key="1">
    <source>
        <dbReference type="SAM" id="MobiDB-lite"/>
    </source>
</evidence>
<evidence type="ECO:0000313" key="2">
    <source>
        <dbReference type="EMBL" id="VDK26943.1"/>
    </source>
</evidence>
<keyword evidence="3" id="KW-1185">Reference proteome</keyword>
<name>A0A0R3W040_TAEAS</name>
<gene>
    <name evidence="2" type="ORF">TASK_LOCUS3035</name>
</gene>
<dbReference type="EMBL" id="UYRS01004987">
    <property type="protein sequence ID" value="VDK26943.1"/>
    <property type="molecule type" value="Genomic_DNA"/>
</dbReference>
<accession>A0A0R3W040</accession>
<feature type="compositionally biased region" description="Basic and acidic residues" evidence="1">
    <location>
        <begin position="59"/>
        <end position="68"/>
    </location>
</feature>
<feature type="region of interest" description="Disordered" evidence="1">
    <location>
        <begin position="57"/>
        <end position="82"/>
    </location>
</feature>
<sequence length="82" mass="8976">MAGGYKPHSHDYKAFYATATRRDEAFIGIQQHRLIDAKGTGTGGGWQFTSCHHRLVPLKGEKTREAEPHQGSSAQTPPTSPD</sequence>
<proteinExistence type="predicted"/>
<reference evidence="2 3" key="2">
    <citation type="submission" date="2018-11" db="EMBL/GenBank/DDBJ databases">
        <authorList>
            <consortium name="Pathogen Informatics"/>
        </authorList>
    </citation>
    <scope>NUCLEOTIDE SEQUENCE [LARGE SCALE GENOMIC DNA]</scope>
</reference>
<protein>
    <submittedName>
        <fullName evidence="4">Transposase</fullName>
    </submittedName>
</protein>
<organism evidence="4">
    <name type="scientific">Taenia asiatica</name>
    <name type="common">Asian tapeworm</name>
    <dbReference type="NCBI Taxonomy" id="60517"/>
    <lineage>
        <taxon>Eukaryota</taxon>
        <taxon>Metazoa</taxon>
        <taxon>Spiralia</taxon>
        <taxon>Lophotrochozoa</taxon>
        <taxon>Platyhelminthes</taxon>
        <taxon>Cestoda</taxon>
        <taxon>Eucestoda</taxon>
        <taxon>Cyclophyllidea</taxon>
        <taxon>Taeniidae</taxon>
        <taxon>Taenia</taxon>
    </lineage>
</organism>
<evidence type="ECO:0000313" key="3">
    <source>
        <dbReference type="Proteomes" id="UP000282613"/>
    </source>
</evidence>
<dbReference type="Proteomes" id="UP000282613">
    <property type="component" value="Unassembled WGS sequence"/>
</dbReference>
<dbReference type="AlphaFoldDB" id="A0A0R3W040"/>
<reference evidence="4" key="1">
    <citation type="submission" date="2017-02" db="UniProtKB">
        <authorList>
            <consortium name="WormBaseParasite"/>
        </authorList>
    </citation>
    <scope>IDENTIFICATION</scope>
</reference>